<comment type="caution">
    <text evidence="1">The sequence shown here is derived from an EMBL/GenBank/DDBJ whole genome shotgun (WGS) entry which is preliminary data.</text>
</comment>
<dbReference type="Pfam" id="PF09344">
    <property type="entry name" value="Cas_CT1975"/>
    <property type="match status" value="1"/>
</dbReference>
<dbReference type="Proteomes" id="UP000541347">
    <property type="component" value="Unassembled WGS sequence"/>
</dbReference>
<dbReference type="EMBL" id="JAABLP010000004">
    <property type="protein sequence ID" value="NBN65471.1"/>
    <property type="molecule type" value="Genomic_DNA"/>
</dbReference>
<evidence type="ECO:0000313" key="1">
    <source>
        <dbReference type="EMBL" id="NBN65471.1"/>
    </source>
</evidence>
<reference evidence="1 2" key="1">
    <citation type="submission" date="2020-01" db="EMBL/GenBank/DDBJ databases">
        <authorList>
            <person name="Peng S.Y."/>
            <person name="Li J."/>
            <person name="Wang M."/>
            <person name="Wang L."/>
            <person name="Wang C.Q."/>
            <person name="Wang J.R."/>
        </authorList>
    </citation>
    <scope>NUCLEOTIDE SEQUENCE [LARGE SCALE GENOMIC DNA]</scope>
    <source>
        <strain evidence="1 2">XCT-34</strain>
    </source>
</reference>
<evidence type="ECO:0000313" key="2">
    <source>
        <dbReference type="Proteomes" id="UP000541347"/>
    </source>
</evidence>
<accession>A0ABW9ZKW2</accession>
<organism evidence="1 2">
    <name type="scientific">Pannonibacter tanglangensis</name>
    <dbReference type="NCBI Taxonomy" id="2750084"/>
    <lineage>
        <taxon>Bacteria</taxon>
        <taxon>Pseudomonadati</taxon>
        <taxon>Pseudomonadota</taxon>
        <taxon>Alphaproteobacteria</taxon>
        <taxon>Hyphomicrobiales</taxon>
        <taxon>Stappiaceae</taxon>
        <taxon>Pannonibacter</taxon>
    </lineage>
</organism>
<dbReference type="NCBIfam" id="TIGR01869">
    <property type="entry name" value="casC_Cse4"/>
    <property type="match status" value="1"/>
</dbReference>
<dbReference type="RefSeq" id="WP_161677446.1">
    <property type="nucleotide sequence ID" value="NZ_JAABLP010000004.1"/>
</dbReference>
<protein>
    <submittedName>
        <fullName evidence="1">Type I-E CRISPR-associated protein Cas7/Cse4/CasC</fullName>
    </submittedName>
</protein>
<proteinExistence type="predicted"/>
<gene>
    <name evidence="1" type="primary">cas7e</name>
    <name evidence="1" type="ORF">GWI71_17395</name>
</gene>
<keyword evidence="2" id="KW-1185">Reference proteome</keyword>
<dbReference type="InterPro" id="IPR010148">
    <property type="entry name" value="CRISPR-assoc_prot_CT1975"/>
</dbReference>
<sequence length="358" mass="38694">MSRFLQLHILTPYPASNPNRDDLGRPKTVTLGGVTRMRISSQAIKRAIRTHPAFALALTDHVGSRTQRLGLEVQKHLEAQGAPAAEALAYAREIAGAFGKIKSEKDKDPTYIEQLAFISPQERALAFDLAERKLKGEKLPKDKELAREVLLKADGAADIAMFGRMLADSPEFNRDAAVQVAHAFTTARVSIEDDFYTAVDDLKRAEEDAGAGFIGESGFGAGIFYLYICVDRVLLAENLDGDTALAQRSVEALVRAAAVASPSGKKNSYANHVRAEFILAELGDGQPRTLAGAFTRPVSGDDHTAASIEALRAKRDEFTAAYGKDWSEERVLQVGASDSATLDDLARFAASGHWPVPA</sequence>
<name>A0ABW9ZKW2_9HYPH</name>